<sequence>MHRVGARNAHRARNEDRTARRGIRRIENSRRVRRSGSTGRVRKVCSRYGQIAKTLRDGQHGAEIHKDVALANDGTGDRDVGVRSSLRKTMAWGSNAEEGAGPRSGIGIAWSDEDPVRPLLLGQTGRGTRQSRLRA</sequence>
<organism evidence="2 3">
    <name type="scientific">Chondrus crispus</name>
    <name type="common">Carrageen Irish moss</name>
    <name type="synonym">Polymorpha crispa</name>
    <dbReference type="NCBI Taxonomy" id="2769"/>
    <lineage>
        <taxon>Eukaryota</taxon>
        <taxon>Rhodophyta</taxon>
        <taxon>Florideophyceae</taxon>
        <taxon>Rhodymeniophycidae</taxon>
        <taxon>Gigartinales</taxon>
        <taxon>Gigartinaceae</taxon>
        <taxon>Chondrus</taxon>
    </lineage>
</organism>
<dbReference type="Gramene" id="CDF38414">
    <property type="protein sequence ID" value="CDF38414"/>
    <property type="gene ID" value="CHC_T00006149001"/>
</dbReference>
<dbReference type="Proteomes" id="UP000012073">
    <property type="component" value="Unassembled WGS sequence"/>
</dbReference>
<proteinExistence type="predicted"/>
<feature type="compositionally biased region" description="Basic and acidic residues" evidence="1">
    <location>
        <begin position="12"/>
        <end position="30"/>
    </location>
</feature>
<accession>R7QK06</accession>
<dbReference type="AlphaFoldDB" id="R7QK06"/>
<dbReference type="RefSeq" id="XP_005718307.1">
    <property type="nucleotide sequence ID" value="XM_005718250.1"/>
</dbReference>
<evidence type="ECO:0000256" key="1">
    <source>
        <dbReference type="SAM" id="MobiDB-lite"/>
    </source>
</evidence>
<keyword evidence="3" id="KW-1185">Reference proteome</keyword>
<dbReference type="KEGG" id="ccp:CHC_T00006149001"/>
<reference evidence="3" key="1">
    <citation type="journal article" date="2013" name="Proc. Natl. Acad. Sci. U.S.A.">
        <title>Genome structure and metabolic features in the red seaweed Chondrus crispus shed light on evolution of the Archaeplastida.</title>
        <authorList>
            <person name="Collen J."/>
            <person name="Porcel B."/>
            <person name="Carre W."/>
            <person name="Ball S.G."/>
            <person name="Chaparro C."/>
            <person name="Tonon T."/>
            <person name="Barbeyron T."/>
            <person name="Michel G."/>
            <person name="Noel B."/>
            <person name="Valentin K."/>
            <person name="Elias M."/>
            <person name="Artiguenave F."/>
            <person name="Arun A."/>
            <person name="Aury J.M."/>
            <person name="Barbosa-Neto J.F."/>
            <person name="Bothwell J.H."/>
            <person name="Bouget F.Y."/>
            <person name="Brillet L."/>
            <person name="Cabello-Hurtado F."/>
            <person name="Capella-Gutierrez S."/>
            <person name="Charrier B."/>
            <person name="Cladiere L."/>
            <person name="Cock J.M."/>
            <person name="Coelho S.M."/>
            <person name="Colleoni C."/>
            <person name="Czjzek M."/>
            <person name="Da Silva C."/>
            <person name="Delage L."/>
            <person name="Denoeud F."/>
            <person name="Deschamps P."/>
            <person name="Dittami S.M."/>
            <person name="Gabaldon T."/>
            <person name="Gachon C.M."/>
            <person name="Groisillier A."/>
            <person name="Herve C."/>
            <person name="Jabbari K."/>
            <person name="Katinka M."/>
            <person name="Kloareg B."/>
            <person name="Kowalczyk N."/>
            <person name="Labadie K."/>
            <person name="Leblanc C."/>
            <person name="Lopez P.J."/>
            <person name="McLachlan D.H."/>
            <person name="Meslet-Cladiere L."/>
            <person name="Moustafa A."/>
            <person name="Nehr Z."/>
            <person name="Nyvall Collen P."/>
            <person name="Panaud O."/>
            <person name="Partensky F."/>
            <person name="Poulain J."/>
            <person name="Rensing S.A."/>
            <person name="Rousvoal S."/>
            <person name="Samson G."/>
            <person name="Symeonidi A."/>
            <person name="Weissenbach J."/>
            <person name="Zambounis A."/>
            <person name="Wincker P."/>
            <person name="Boyen C."/>
        </authorList>
    </citation>
    <scope>NUCLEOTIDE SEQUENCE [LARGE SCALE GENOMIC DNA]</scope>
    <source>
        <strain evidence="3">cv. Stackhouse</strain>
    </source>
</reference>
<dbReference type="EMBL" id="HG001932">
    <property type="protein sequence ID" value="CDF38414.1"/>
    <property type="molecule type" value="Genomic_DNA"/>
</dbReference>
<feature type="compositionally biased region" description="Basic residues" evidence="1">
    <location>
        <begin position="1"/>
        <end position="11"/>
    </location>
</feature>
<gene>
    <name evidence="2" type="ORF">CHC_T00006149001</name>
</gene>
<name>R7QK06_CHOCR</name>
<evidence type="ECO:0000313" key="2">
    <source>
        <dbReference type="EMBL" id="CDF38414.1"/>
    </source>
</evidence>
<dbReference type="GeneID" id="17326023"/>
<evidence type="ECO:0000313" key="3">
    <source>
        <dbReference type="Proteomes" id="UP000012073"/>
    </source>
</evidence>
<feature type="region of interest" description="Disordered" evidence="1">
    <location>
        <begin position="1"/>
        <end position="41"/>
    </location>
</feature>
<protein>
    <submittedName>
        <fullName evidence="2">Uncharacterized protein</fullName>
    </submittedName>
</protein>